<dbReference type="AlphaFoldDB" id="A0A3M9MEU2"/>
<dbReference type="EMBL" id="RJJD01000015">
    <property type="protein sequence ID" value="RNI23363.1"/>
    <property type="molecule type" value="Genomic_DNA"/>
</dbReference>
<reference evidence="3 4" key="1">
    <citation type="submission" date="2018-11" db="EMBL/GenBank/DDBJ databases">
        <title>Rufibacter latericius sp. nov., isolated from water in Baiyang Lake.</title>
        <authorList>
            <person name="Yang Y."/>
        </authorList>
    </citation>
    <scope>NUCLEOTIDE SEQUENCE [LARGE SCALE GENOMIC DNA]</scope>
    <source>
        <strain evidence="3 4">R-22-1c-1</strain>
    </source>
</reference>
<dbReference type="Proteomes" id="UP000272117">
    <property type="component" value="Unassembled WGS sequence"/>
</dbReference>
<keyword evidence="4" id="KW-1185">Reference proteome</keyword>
<gene>
    <name evidence="3" type="ORF">EFB08_17595</name>
</gene>
<feature type="region of interest" description="Disordered" evidence="1">
    <location>
        <begin position="120"/>
        <end position="173"/>
    </location>
</feature>
<comment type="caution">
    <text evidence="3">The sequence shown here is derived from an EMBL/GenBank/DDBJ whole genome shotgun (WGS) entry which is preliminary data.</text>
</comment>
<keyword evidence="2" id="KW-0812">Transmembrane</keyword>
<keyword evidence="2" id="KW-1133">Transmembrane helix</keyword>
<feature type="transmembrane region" description="Helical" evidence="2">
    <location>
        <begin position="55"/>
        <end position="75"/>
    </location>
</feature>
<accession>A0A3M9MEU2</accession>
<feature type="transmembrane region" description="Helical" evidence="2">
    <location>
        <begin position="14"/>
        <end position="35"/>
    </location>
</feature>
<evidence type="ECO:0000256" key="1">
    <source>
        <dbReference type="SAM" id="MobiDB-lite"/>
    </source>
</evidence>
<keyword evidence="2" id="KW-0472">Membrane</keyword>
<sequence length="173" mass="19473">MFITGTAMESLKKFINILVMVYVLITLLFLLRILSVSKFVALFDLAHDAEFFNRLLWIGVVLLLAELLVENVYIATLKRSLERERGQHAELRTKHTEWKARHYDQQLKASGAPLIPEPAPVRSEPVVPPAGHPVGHTVDPDEQSLIITPAPMPPTLDPDQNPNRPPSDHRPLP</sequence>
<evidence type="ECO:0000313" key="3">
    <source>
        <dbReference type="EMBL" id="RNI23363.1"/>
    </source>
</evidence>
<evidence type="ECO:0000256" key="2">
    <source>
        <dbReference type="SAM" id="Phobius"/>
    </source>
</evidence>
<evidence type="ECO:0000313" key="4">
    <source>
        <dbReference type="Proteomes" id="UP000272117"/>
    </source>
</evidence>
<organism evidence="3 4">
    <name type="scientific">Rufibacter latericius</name>
    <dbReference type="NCBI Taxonomy" id="2487040"/>
    <lineage>
        <taxon>Bacteria</taxon>
        <taxon>Pseudomonadati</taxon>
        <taxon>Bacteroidota</taxon>
        <taxon>Cytophagia</taxon>
        <taxon>Cytophagales</taxon>
        <taxon>Hymenobacteraceae</taxon>
        <taxon>Rufibacter</taxon>
    </lineage>
</organism>
<name>A0A3M9MEU2_9BACT</name>
<proteinExistence type="predicted"/>
<protein>
    <submittedName>
        <fullName evidence="3">Uncharacterized protein</fullName>
    </submittedName>
</protein>